<dbReference type="Pfam" id="PF00625">
    <property type="entry name" value="Guanylate_kin"/>
    <property type="match status" value="1"/>
</dbReference>
<dbReference type="EMBL" id="WHOD01000027">
    <property type="protein sequence ID" value="NOU93039.1"/>
    <property type="molecule type" value="Genomic_DNA"/>
</dbReference>
<dbReference type="AlphaFoldDB" id="A0A972JY09"/>
<comment type="caution">
    <text evidence="7">The sequence shown here is derived from an EMBL/GenBank/DDBJ whole genome shotgun (WGS) entry which is preliminary data.</text>
</comment>
<dbReference type="SMART" id="SM00072">
    <property type="entry name" value="GuKc"/>
    <property type="match status" value="1"/>
</dbReference>
<evidence type="ECO:0000313" key="7">
    <source>
        <dbReference type="EMBL" id="NOU93039.1"/>
    </source>
</evidence>
<keyword evidence="8" id="KW-1185">Reference proteome</keyword>
<dbReference type="SUPFAM" id="SSF52540">
    <property type="entry name" value="P-loop containing nucleoside triphosphate hydrolases"/>
    <property type="match status" value="1"/>
</dbReference>
<gene>
    <name evidence="7" type="ORF">GC093_07300</name>
</gene>
<dbReference type="PROSITE" id="PS50052">
    <property type="entry name" value="GUANYLATE_KINASE_2"/>
    <property type="match status" value="1"/>
</dbReference>
<dbReference type="PANTHER" id="PTHR23117:SF13">
    <property type="entry name" value="GUANYLATE KINASE"/>
    <property type="match status" value="1"/>
</dbReference>
<keyword evidence="3" id="KW-0808">Transferase</keyword>
<evidence type="ECO:0000259" key="6">
    <source>
        <dbReference type="PROSITE" id="PS50052"/>
    </source>
</evidence>
<organism evidence="7 8">
    <name type="scientific">Paenibacillus foliorum</name>
    <dbReference type="NCBI Taxonomy" id="2654974"/>
    <lineage>
        <taxon>Bacteria</taxon>
        <taxon>Bacillati</taxon>
        <taxon>Bacillota</taxon>
        <taxon>Bacilli</taxon>
        <taxon>Bacillales</taxon>
        <taxon>Paenibacillaceae</taxon>
        <taxon>Paenibacillus</taxon>
    </lineage>
</organism>
<dbReference type="Gene3D" id="3.40.50.300">
    <property type="entry name" value="P-loop containing nucleotide triphosphate hydrolases"/>
    <property type="match status" value="1"/>
</dbReference>
<name>A0A972JY09_9BACL</name>
<dbReference type="Proteomes" id="UP000641588">
    <property type="component" value="Unassembled WGS sequence"/>
</dbReference>
<dbReference type="InterPro" id="IPR008145">
    <property type="entry name" value="GK/Ca_channel_bsu"/>
</dbReference>
<dbReference type="PROSITE" id="PS00856">
    <property type="entry name" value="GUANYLATE_KINASE_1"/>
    <property type="match status" value="1"/>
</dbReference>
<evidence type="ECO:0000313" key="8">
    <source>
        <dbReference type="Proteomes" id="UP000641588"/>
    </source>
</evidence>
<evidence type="ECO:0000256" key="1">
    <source>
        <dbReference type="ARBA" id="ARBA00003531"/>
    </source>
</evidence>
<comment type="function">
    <text evidence="1">Essential for recycling GMP and indirectly, cGMP.</text>
</comment>
<sequence>MNEIHNKRLIFVFTGPDGSGRKTVAQKVGALCELQRVLSYTTRPSRLYEKDGVDYHFITPEQFIEAEQNNEFIETLEMEGVFYGIKSIEVEAMFQKHPYVYLILNRQGSKLVKDAYGDKVIQIMIYADRNKVMSRLLERGDTTEVIYKNLDRYEQEMGYSKECDANVENYDLDDTVEEVTEILKSYILK</sequence>
<proteinExistence type="inferred from homology"/>
<comment type="catalytic activity">
    <reaction evidence="5">
        <text>GMP + ATP = GDP + ADP</text>
        <dbReference type="Rhea" id="RHEA:20780"/>
        <dbReference type="ChEBI" id="CHEBI:30616"/>
        <dbReference type="ChEBI" id="CHEBI:58115"/>
        <dbReference type="ChEBI" id="CHEBI:58189"/>
        <dbReference type="ChEBI" id="CHEBI:456216"/>
        <dbReference type="EC" id="2.7.4.8"/>
    </reaction>
</comment>
<feature type="domain" description="Guanylate kinase-like" evidence="6">
    <location>
        <begin position="8"/>
        <end position="184"/>
    </location>
</feature>
<dbReference type="GO" id="GO:0004385">
    <property type="term" value="F:GMP kinase activity"/>
    <property type="evidence" value="ECO:0007669"/>
    <property type="project" value="UniProtKB-EC"/>
</dbReference>
<dbReference type="PANTHER" id="PTHR23117">
    <property type="entry name" value="GUANYLATE KINASE-RELATED"/>
    <property type="match status" value="1"/>
</dbReference>
<keyword evidence="4 7" id="KW-0418">Kinase</keyword>
<reference evidence="7" key="1">
    <citation type="submission" date="2019-10" db="EMBL/GenBank/DDBJ databases">
        <title>Description of Paenibacillus glebae sp. nov.</title>
        <authorList>
            <person name="Carlier A."/>
            <person name="Qi S."/>
        </authorList>
    </citation>
    <scope>NUCLEOTIDE SEQUENCE</scope>
    <source>
        <strain evidence="7">LMG 31456</strain>
    </source>
</reference>
<evidence type="ECO:0000256" key="4">
    <source>
        <dbReference type="ARBA" id="ARBA00022777"/>
    </source>
</evidence>
<protein>
    <submittedName>
        <fullName evidence="7">Guanylate kinase</fullName>
    </submittedName>
</protein>
<evidence type="ECO:0000256" key="5">
    <source>
        <dbReference type="ARBA" id="ARBA00048594"/>
    </source>
</evidence>
<dbReference type="RefSeq" id="WP_171651233.1">
    <property type="nucleotide sequence ID" value="NZ_WHOD01000027.1"/>
</dbReference>
<accession>A0A972JY09</accession>
<dbReference type="InterPro" id="IPR020590">
    <property type="entry name" value="Guanylate_kinase_CS"/>
</dbReference>
<evidence type="ECO:0000256" key="2">
    <source>
        <dbReference type="ARBA" id="ARBA00005790"/>
    </source>
</evidence>
<dbReference type="InterPro" id="IPR027417">
    <property type="entry name" value="P-loop_NTPase"/>
</dbReference>
<comment type="similarity">
    <text evidence="2">Belongs to the guanylate kinase family.</text>
</comment>
<dbReference type="GO" id="GO:0005829">
    <property type="term" value="C:cytosol"/>
    <property type="evidence" value="ECO:0007669"/>
    <property type="project" value="TreeGrafter"/>
</dbReference>
<dbReference type="InterPro" id="IPR008144">
    <property type="entry name" value="Guanylate_kin-like_dom"/>
</dbReference>
<evidence type="ECO:0000256" key="3">
    <source>
        <dbReference type="ARBA" id="ARBA00022679"/>
    </source>
</evidence>